<dbReference type="InterPro" id="IPR036638">
    <property type="entry name" value="HLH_DNA-bd_sf"/>
</dbReference>
<keyword evidence="2" id="KW-1185">Reference proteome</keyword>
<dbReference type="Pfam" id="PF09388">
    <property type="entry name" value="SpoOE-like"/>
    <property type="match status" value="1"/>
</dbReference>
<organism evidence="1 2">
    <name type="scientific">Pontibacillus chungwhensis</name>
    <dbReference type="NCBI Taxonomy" id="265426"/>
    <lineage>
        <taxon>Bacteria</taxon>
        <taxon>Bacillati</taxon>
        <taxon>Bacillota</taxon>
        <taxon>Bacilli</taxon>
        <taxon>Bacillales</taxon>
        <taxon>Bacillaceae</taxon>
        <taxon>Pontibacillus</taxon>
    </lineage>
</organism>
<dbReference type="Proteomes" id="UP001236652">
    <property type="component" value="Chromosome"/>
</dbReference>
<dbReference type="InterPro" id="IPR037208">
    <property type="entry name" value="Spo0E-like_sf"/>
</dbReference>
<evidence type="ECO:0000313" key="2">
    <source>
        <dbReference type="Proteomes" id="UP001236652"/>
    </source>
</evidence>
<reference evidence="1 2" key="1">
    <citation type="submission" date="2023-05" db="EMBL/GenBank/DDBJ databases">
        <title>Comparative genomics reveals the evidence of polycyclic aromatic hydrocarbons degradation in moderately halophilic genus Pontibacillus.</title>
        <authorList>
            <person name="Yang H."/>
            <person name="Qian Z."/>
        </authorList>
    </citation>
    <scope>NUCLEOTIDE SEQUENCE [LARGE SCALE GENOMIC DNA]</scope>
    <source>
        <strain evidence="2">HN14</strain>
    </source>
</reference>
<dbReference type="RefSeq" id="WP_231417909.1">
    <property type="nucleotide sequence ID" value="NZ_CP126446.1"/>
</dbReference>
<dbReference type="SUPFAM" id="SSF140500">
    <property type="entry name" value="BAS1536-like"/>
    <property type="match status" value="1"/>
</dbReference>
<name>A0ABY8UXH4_9BACI</name>
<protein>
    <submittedName>
        <fullName evidence="1">Aspartyl-phosphate phosphatase Spo0E family protein</fullName>
    </submittedName>
</protein>
<dbReference type="InterPro" id="IPR018540">
    <property type="entry name" value="Spo0E-like"/>
</dbReference>
<proteinExistence type="predicted"/>
<evidence type="ECO:0000313" key="1">
    <source>
        <dbReference type="EMBL" id="WIF97707.1"/>
    </source>
</evidence>
<dbReference type="Gene3D" id="4.10.280.10">
    <property type="entry name" value="Helix-loop-helix DNA-binding domain"/>
    <property type="match status" value="1"/>
</dbReference>
<accession>A0ABY8UXH4</accession>
<dbReference type="EMBL" id="CP126446">
    <property type="protein sequence ID" value="WIF97707.1"/>
    <property type="molecule type" value="Genomic_DNA"/>
</dbReference>
<gene>
    <name evidence="1" type="ORF">QNI29_18570</name>
</gene>
<sequence length="64" mass="7548">MEFRHYINEHTPTEELKTTITDLRSTMIETGLTYGLNDDRTIELSQKLDQYITEIQKRNGNSLM</sequence>